<sequence>MSSLKELERIDPKRTIWKSEKFENIYGYKRPLDKSPEAYKLLAKIEKESSPDEILAKRIREEKKRQEGLTRASLNREASFLRREVADFSRMNMSCKSAKRRKLRAVRRNEQLPVLSTELPRSETQREIKITFKRRDNIR</sequence>
<organism evidence="1">
    <name type="scientific">Oikopleura dioica</name>
    <name type="common">Tunicate</name>
    <dbReference type="NCBI Taxonomy" id="34765"/>
    <lineage>
        <taxon>Eukaryota</taxon>
        <taxon>Metazoa</taxon>
        <taxon>Chordata</taxon>
        <taxon>Tunicata</taxon>
        <taxon>Appendicularia</taxon>
        <taxon>Copelata</taxon>
        <taxon>Oikopleuridae</taxon>
        <taxon>Oikopleura</taxon>
    </lineage>
</organism>
<reference evidence="1" key="1">
    <citation type="journal article" date="2010" name="Science">
        <title>Plasticity of animal genome architecture unmasked by rapid evolution of a pelagic tunicate.</title>
        <authorList>
            <person name="Denoeud F."/>
            <person name="Henriet S."/>
            <person name="Mungpakdee S."/>
            <person name="Aury J.M."/>
            <person name="Da Silva C."/>
            <person name="Brinkmann H."/>
            <person name="Mikhaleva J."/>
            <person name="Olsen L.C."/>
            <person name="Jubin C."/>
            <person name="Canestro C."/>
            <person name="Bouquet J.M."/>
            <person name="Danks G."/>
            <person name="Poulain J."/>
            <person name="Campsteijn C."/>
            <person name="Adamski M."/>
            <person name="Cross I."/>
            <person name="Yadetie F."/>
            <person name="Muffato M."/>
            <person name="Louis A."/>
            <person name="Butcher S."/>
            <person name="Tsagkogeorga G."/>
            <person name="Konrad A."/>
            <person name="Singh S."/>
            <person name="Jensen M.F."/>
            <person name="Cong E.H."/>
            <person name="Eikeseth-Otteraa H."/>
            <person name="Noel B."/>
            <person name="Anthouard V."/>
            <person name="Porcel B.M."/>
            <person name="Kachouri-Lafond R."/>
            <person name="Nishino A."/>
            <person name="Ugolini M."/>
            <person name="Chourrout P."/>
            <person name="Nishida H."/>
            <person name="Aasland R."/>
            <person name="Huzurbazar S."/>
            <person name="Westhof E."/>
            <person name="Delsuc F."/>
            <person name="Lehrach H."/>
            <person name="Reinhardt R."/>
            <person name="Weissenbach J."/>
            <person name="Roy S.W."/>
            <person name="Artiguenave F."/>
            <person name="Postlethwait J.H."/>
            <person name="Manak J.R."/>
            <person name="Thompson E.M."/>
            <person name="Jaillon O."/>
            <person name="Du Pasquier L."/>
            <person name="Boudinot P."/>
            <person name="Liberles D.A."/>
            <person name="Volff J.N."/>
            <person name="Philippe H."/>
            <person name="Lenhard B."/>
            <person name="Roest Crollius H."/>
            <person name="Wincker P."/>
            <person name="Chourrout D."/>
        </authorList>
    </citation>
    <scope>NUCLEOTIDE SEQUENCE [LARGE SCALE GENOMIC DNA]</scope>
</reference>
<proteinExistence type="predicted"/>
<dbReference type="Proteomes" id="UP000011014">
    <property type="component" value="Unassembled WGS sequence"/>
</dbReference>
<evidence type="ECO:0000313" key="1">
    <source>
        <dbReference type="EMBL" id="CBY37542.1"/>
    </source>
</evidence>
<dbReference type="EMBL" id="FN655003">
    <property type="protein sequence ID" value="CBY37542.1"/>
    <property type="molecule type" value="Genomic_DNA"/>
</dbReference>
<dbReference type="AlphaFoldDB" id="E4YPZ6"/>
<name>E4YPZ6_OIKDI</name>
<gene>
    <name evidence="1" type="ORF">GSOID_T00031009001</name>
</gene>
<accession>E4YPZ6</accession>
<protein>
    <submittedName>
        <fullName evidence="1">Uncharacterized protein</fullName>
    </submittedName>
</protein>